<dbReference type="GO" id="GO:0060090">
    <property type="term" value="F:molecular adaptor activity"/>
    <property type="evidence" value="ECO:0007669"/>
    <property type="project" value="InterPro"/>
</dbReference>
<evidence type="ECO:0000256" key="4">
    <source>
        <dbReference type="ARBA" id="ARBA00023212"/>
    </source>
</evidence>
<name>A0A9N9R2X3_9NEOP</name>
<dbReference type="PANTHER" id="PTHR44981">
    <property type="entry name" value="PERICENTRIN-LIKE PROTEIN, ISOFORM F"/>
    <property type="match status" value="1"/>
</dbReference>
<organism evidence="6 7">
    <name type="scientific">Diatraea saccharalis</name>
    <name type="common">sugarcane borer</name>
    <dbReference type="NCBI Taxonomy" id="40085"/>
    <lineage>
        <taxon>Eukaryota</taxon>
        <taxon>Metazoa</taxon>
        <taxon>Ecdysozoa</taxon>
        <taxon>Arthropoda</taxon>
        <taxon>Hexapoda</taxon>
        <taxon>Insecta</taxon>
        <taxon>Pterygota</taxon>
        <taxon>Neoptera</taxon>
        <taxon>Endopterygota</taxon>
        <taxon>Lepidoptera</taxon>
        <taxon>Glossata</taxon>
        <taxon>Ditrysia</taxon>
        <taxon>Pyraloidea</taxon>
        <taxon>Crambidae</taxon>
        <taxon>Crambinae</taxon>
        <taxon>Diatraea</taxon>
    </lineage>
</organism>
<evidence type="ECO:0000256" key="5">
    <source>
        <dbReference type="SAM" id="MobiDB-lite"/>
    </source>
</evidence>
<keyword evidence="4" id="KW-0206">Cytoskeleton</keyword>
<feature type="non-terminal residue" evidence="6">
    <location>
        <position position="403"/>
    </location>
</feature>
<sequence length="403" mass="45225">MPDRNHLPFYKRRVLLSDPDAEVSSWPLELVALRDKIHGEARLTQEKELSSLRDELSGSEDKWKQKRNISFDQNRHLEEVTKERDGLKRVAVGLHRVVGQLVAYCAHAEDELNRTVLANLLARLIPDHDESFLLDVSRSSSPDGSVDLNTSAVTRRVHFAPDLELLGTETAAEADTGAQADEASVLAFLQQQRDLSADIKLQLERSLRRLRHEATSLLDLSEKLATKRHETKMLESSQVEITEMVQDLDSKQMSCDNCELHRKNMEEAMAECLQRENLLRSDLDAAMMKIAHLMTLGDRHSSDVIAEGYGTGCGAGCMGAGAGLRVARGVGGSVSLEGALSPRGEINALNAELDALHRERDDLQQQLEAANRQLRSTRQFVEEQAHEREHERDEFARRLADMR</sequence>
<dbReference type="AlphaFoldDB" id="A0A9N9R2X3"/>
<dbReference type="Proteomes" id="UP001153714">
    <property type="component" value="Chromosome 2"/>
</dbReference>
<dbReference type="OrthoDB" id="2020852at2759"/>
<dbReference type="GO" id="GO:0007165">
    <property type="term" value="P:signal transduction"/>
    <property type="evidence" value="ECO:0007669"/>
    <property type="project" value="InterPro"/>
</dbReference>
<protein>
    <submittedName>
        <fullName evidence="6">Uncharacterized protein</fullName>
    </submittedName>
</protein>
<reference evidence="6" key="1">
    <citation type="submission" date="2021-12" db="EMBL/GenBank/DDBJ databases">
        <authorList>
            <person name="King R."/>
        </authorList>
    </citation>
    <scope>NUCLEOTIDE SEQUENCE</scope>
</reference>
<evidence type="ECO:0000313" key="6">
    <source>
        <dbReference type="EMBL" id="CAG9788958.1"/>
    </source>
</evidence>
<keyword evidence="3" id="KW-0175">Coiled coil</keyword>
<evidence type="ECO:0000256" key="2">
    <source>
        <dbReference type="ARBA" id="ARBA00022490"/>
    </source>
</evidence>
<dbReference type="EMBL" id="OU893333">
    <property type="protein sequence ID" value="CAG9788958.1"/>
    <property type="molecule type" value="Genomic_DNA"/>
</dbReference>
<dbReference type="PANTHER" id="PTHR44981:SF2">
    <property type="entry name" value="PERICENTRIN-LIKE PROTEIN, ISOFORM F"/>
    <property type="match status" value="1"/>
</dbReference>
<gene>
    <name evidence="6" type="ORF">DIATSA_LOCUS6731</name>
</gene>
<evidence type="ECO:0000256" key="3">
    <source>
        <dbReference type="ARBA" id="ARBA00023054"/>
    </source>
</evidence>
<keyword evidence="7" id="KW-1185">Reference proteome</keyword>
<feature type="region of interest" description="Disordered" evidence="5">
    <location>
        <begin position="382"/>
        <end position="403"/>
    </location>
</feature>
<dbReference type="InterPro" id="IPR028745">
    <property type="entry name" value="AKAP9/Pericentrin"/>
</dbReference>
<evidence type="ECO:0000256" key="1">
    <source>
        <dbReference type="ARBA" id="ARBA00004300"/>
    </source>
</evidence>
<proteinExistence type="predicted"/>
<evidence type="ECO:0000313" key="7">
    <source>
        <dbReference type="Proteomes" id="UP001153714"/>
    </source>
</evidence>
<reference evidence="6" key="2">
    <citation type="submission" date="2022-10" db="EMBL/GenBank/DDBJ databases">
        <authorList>
            <consortium name="ENA_rothamsted_submissions"/>
            <consortium name="culmorum"/>
            <person name="King R."/>
        </authorList>
    </citation>
    <scope>NUCLEOTIDE SEQUENCE</scope>
</reference>
<dbReference type="GO" id="GO:0005813">
    <property type="term" value="C:centrosome"/>
    <property type="evidence" value="ECO:0007669"/>
    <property type="project" value="UniProtKB-SubCell"/>
</dbReference>
<accession>A0A9N9R2X3</accession>
<keyword evidence="2" id="KW-0963">Cytoplasm</keyword>
<comment type="subcellular location">
    <subcellularLocation>
        <location evidence="1">Cytoplasm</location>
        <location evidence="1">Cytoskeleton</location>
        <location evidence="1">Microtubule organizing center</location>
        <location evidence="1">Centrosome</location>
    </subcellularLocation>
</comment>